<sequence length="47" mass="5238">MTNRSVFHVVCRDCRTESVVNGRADAERLVADHAATVGHRVEFVRVA</sequence>
<accession>A0ABD5S102</accession>
<comment type="caution">
    <text evidence="1">The sequence shown here is derived from an EMBL/GenBank/DDBJ whole genome shotgun (WGS) entry which is preliminary data.</text>
</comment>
<protein>
    <recommendedName>
        <fullName evidence="3">DUF1059 domain-containing protein</fullName>
    </recommendedName>
</protein>
<keyword evidence="2" id="KW-1185">Reference proteome</keyword>
<reference evidence="1 2" key="1">
    <citation type="journal article" date="2019" name="Int. J. Syst. Evol. Microbiol.">
        <title>The Global Catalogue of Microorganisms (GCM) 10K type strain sequencing project: providing services to taxonomists for standard genome sequencing and annotation.</title>
        <authorList>
            <consortium name="The Broad Institute Genomics Platform"/>
            <consortium name="The Broad Institute Genome Sequencing Center for Infectious Disease"/>
            <person name="Wu L."/>
            <person name="Ma J."/>
        </authorList>
    </citation>
    <scope>NUCLEOTIDE SEQUENCE [LARGE SCALE GENOMIC DNA]</scope>
    <source>
        <strain evidence="1 2">NBRC 111368</strain>
    </source>
</reference>
<dbReference type="EMBL" id="JBHSWU010000457">
    <property type="protein sequence ID" value="MFC6725285.1"/>
    <property type="molecule type" value="Genomic_DNA"/>
</dbReference>
<dbReference type="AlphaFoldDB" id="A0ABD5S102"/>
<organism evidence="1 2">
    <name type="scientific">Halobium palmae</name>
    <dbReference type="NCBI Taxonomy" id="1776492"/>
    <lineage>
        <taxon>Archaea</taxon>
        <taxon>Methanobacteriati</taxon>
        <taxon>Methanobacteriota</taxon>
        <taxon>Stenosarchaea group</taxon>
        <taxon>Halobacteria</taxon>
        <taxon>Halobacteriales</taxon>
        <taxon>Haloferacaceae</taxon>
        <taxon>Halobium</taxon>
    </lineage>
</organism>
<evidence type="ECO:0008006" key="3">
    <source>
        <dbReference type="Google" id="ProtNLM"/>
    </source>
</evidence>
<gene>
    <name evidence="1" type="ORF">ACFQE1_13075</name>
</gene>
<name>A0ABD5S102_9EURY</name>
<evidence type="ECO:0000313" key="2">
    <source>
        <dbReference type="Proteomes" id="UP001596328"/>
    </source>
</evidence>
<dbReference type="Proteomes" id="UP001596328">
    <property type="component" value="Unassembled WGS sequence"/>
</dbReference>
<proteinExistence type="predicted"/>
<evidence type="ECO:0000313" key="1">
    <source>
        <dbReference type="EMBL" id="MFC6725285.1"/>
    </source>
</evidence>